<keyword evidence="2" id="KW-0812">Transmembrane</keyword>
<proteinExistence type="predicted"/>
<dbReference type="EMBL" id="JAUUTY010000005">
    <property type="protein sequence ID" value="KAK1629298.1"/>
    <property type="molecule type" value="Genomic_DNA"/>
</dbReference>
<feature type="region of interest" description="Disordered" evidence="1">
    <location>
        <begin position="1"/>
        <end position="63"/>
    </location>
</feature>
<dbReference type="PANTHER" id="PTHR31549">
    <property type="entry name" value="PROTEIN, PUTATIVE (DUF247)-RELATED-RELATED"/>
    <property type="match status" value="1"/>
</dbReference>
<dbReference type="PANTHER" id="PTHR31549:SF256">
    <property type="entry name" value="EXPRESSED PROTEIN"/>
    <property type="match status" value="1"/>
</dbReference>
<name>A0AAD8W1F4_LOLMU</name>
<sequence>MVFSISTPVPEIEDDPLERPVLAGHSARSRRRGFDGSGSTSEEFGMEVADPNDFDLGSQESTPPQPVNWAYMRKWIPQEKWWKESAHEFETDFGRTGTRMHRFPPSMQGLGRRYILPMALAIGPYHSPDNPRRDSVYTSRYIRSFNIDGMEKMKGVAAHHFIADSGHSYEEMHAAVLSVAAAARSAYESREVMVFSDAHFADMMLRDGCFLLQYMLMWTARHKLPPSLVCFFNSNHTCITNDIMLLENQLPWAVLQTLRGFRPVDVEEFVAKLGRTLQVRGDRERKEFDLKGGIFTPPHLLGLLRFYKVGASNTNNGVAQQPVSDGSRLMSKTTSAIELAEIGIKLTPSKTTMLVDMGIKKTLFSGQIFLPPLLLDEIRSRWLVNLAAFEVCMTTDTENPVVCSYLSMMAMLMDREEDVHELRSNRLVQGQLTNKETLDFFKSLVKHISGGPQKIHMMQDIETYKLKRWIWIKLHRFVYRYLKVIVTVLSVIGVLAGIFKTLMSLKQR</sequence>
<dbReference type="InterPro" id="IPR004158">
    <property type="entry name" value="DUF247_pln"/>
</dbReference>
<accession>A0AAD8W1F4</accession>
<dbReference type="AlphaFoldDB" id="A0AAD8W1F4"/>
<keyword evidence="4" id="KW-1185">Reference proteome</keyword>
<evidence type="ECO:0000256" key="2">
    <source>
        <dbReference type="SAM" id="Phobius"/>
    </source>
</evidence>
<dbReference type="Pfam" id="PF03140">
    <property type="entry name" value="DUF247"/>
    <property type="match status" value="1"/>
</dbReference>
<organism evidence="3 4">
    <name type="scientific">Lolium multiflorum</name>
    <name type="common">Italian ryegrass</name>
    <name type="synonym">Lolium perenne subsp. multiflorum</name>
    <dbReference type="NCBI Taxonomy" id="4521"/>
    <lineage>
        <taxon>Eukaryota</taxon>
        <taxon>Viridiplantae</taxon>
        <taxon>Streptophyta</taxon>
        <taxon>Embryophyta</taxon>
        <taxon>Tracheophyta</taxon>
        <taxon>Spermatophyta</taxon>
        <taxon>Magnoliopsida</taxon>
        <taxon>Liliopsida</taxon>
        <taxon>Poales</taxon>
        <taxon>Poaceae</taxon>
        <taxon>BOP clade</taxon>
        <taxon>Pooideae</taxon>
        <taxon>Poodae</taxon>
        <taxon>Poeae</taxon>
        <taxon>Poeae Chloroplast Group 2 (Poeae type)</taxon>
        <taxon>Loliodinae</taxon>
        <taxon>Loliinae</taxon>
        <taxon>Lolium</taxon>
    </lineage>
</organism>
<keyword evidence="2" id="KW-0472">Membrane</keyword>
<comment type="caution">
    <text evidence="3">The sequence shown here is derived from an EMBL/GenBank/DDBJ whole genome shotgun (WGS) entry which is preliminary data.</text>
</comment>
<feature type="transmembrane region" description="Helical" evidence="2">
    <location>
        <begin position="481"/>
        <end position="499"/>
    </location>
</feature>
<evidence type="ECO:0000313" key="3">
    <source>
        <dbReference type="EMBL" id="KAK1629298.1"/>
    </source>
</evidence>
<protein>
    <submittedName>
        <fullName evidence="3">Uncharacterized protein</fullName>
    </submittedName>
</protein>
<reference evidence="3" key="1">
    <citation type="submission" date="2023-07" db="EMBL/GenBank/DDBJ databases">
        <title>A chromosome-level genome assembly of Lolium multiflorum.</title>
        <authorList>
            <person name="Chen Y."/>
            <person name="Copetti D."/>
            <person name="Kolliker R."/>
            <person name="Studer B."/>
        </authorList>
    </citation>
    <scope>NUCLEOTIDE SEQUENCE</scope>
    <source>
        <strain evidence="3">02402/16</strain>
        <tissue evidence="3">Leaf</tissue>
    </source>
</reference>
<dbReference type="Proteomes" id="UP001231189">
    <property type="component" value="Unassembled WGS sequence"/>
</dbReference>
<gene>
    <name evidence="3" type="ORF">QYE76_003613</name>
</gene>
<keyword evidence="2" id="KW-1133">Transmembrane helix</keyword>
<evidence type="ECO:0000256" key="1">
    <source>
        <dbReference type="SAM" id="MobiDB-lite"/>
    </source>
</evidence>
<evidence type="ECO:0000313" key="4">
    <source>
        <dbReference type="Proteomes" id="UP001231189"/>
    </source>
</evidence>